<dbReference type="AlphaFoldDB" id="A0AB39UXL7"/>
<gene>
    <name evidence="3" type="ORF">AAIA72_02515</name>
</gene>
<evidence type="ECO:0000256" key="1">
    <source>
        <dbReference type="SAM" id="Coils"/>
    </source>
</evidence>
<evidence type="ECO:0000313" key="3">
    <source>
        <dbReference type="EMBL" id="XDT72878.1"/>
    </source>
</evidence>
<organism evidence="3">
    <name type="scientific">Thermohahella caldifontis</name>
    <dbReference type="NCBI Taxonomy" id="3142973"/>
    <lineage>
        <taxon>Bacteria</taxon>
        <taxon>Pseudomonadati</taxon>
        <taxon>Pseudomonadota</taxon>
        <taxon>Gammaproteobacteria</taxon>
        <taxon>Oceanospirillales</taxon>
        <taxon>Hahellaceae</taxon>
        <taxon>Thermohahella</taxon>
    </lineage>
</organism>
<accession>A0AB39UXL7</accession>
<evidence type="ECO:0000259" key="2">
    <source>
        <dbReference type="Pfam" id="PF22055"/>
    </source>
</evidence>
<name>A0AB39UXL7_9GAMM</name>
<reference evidence="3" key="1">
    <citation type="submission" date="2024-05" db="EMBL/GenBank/DDBJ databases">
        <title>Genome sequencing of novel strain.</title>
        <authorList>
            <person name="Ganbat D."/>
            <person name="Ganbat S."/>
            <person name="Lee S.-J."/>
        </authorList>
    </citation>
    <scope>NUCLEOTIDE SEQUENCE</scope>
    <source>
        <strain evidence="3">SMD15-11</strain>
    </source>
</reference>
<dbReference type="EMBL" id="CP154858">
    <property type="protein sequence ID" value="XDT72878.1"/>
    <property type="molecule type" value="Genomic_DNA"/>
</dbReference>
<dbReference type="InterPro" id="IPR035616">
    <property type="entry name" value="MvaT_DBD"/>
</dbReference>
<proteinExistence type="predicted"/>
<feature type="coiled-coil region" evidence="1">
    <location>
        <begin position="1"/>
        <end position="28"/>
    </location>
</feature>
<dbReference type="RefSeq" id="WP_369601878.1">
    <property type="nucleotide sequence ID" value="NZ_CP154858.1"/>
</dbReference>
<feature type="domain" description="MvaT DNA-binding" evidence="2">
    <location>
        <begin position="79"/>
        <end position="114"/>
    </location>
</feature>
<sequence>MANKIEEFFELKRLLEEKERRLKALEADKDIQNYFRFQEELKALMGKYDMRPADVAKVLGLGAPAGSAKSGGAKRALRVYKNPNTGEVVETRGGNHKVLNAWRKQYGKETVEGWRVQ</sequence>
<dbReference type="KEGG" id="tcd:AAIA72_02515"/>
<dbReference type="NCBIfam" id="NF041859">
    <property type="entry name" value="silencer_MvaTU"/>
    <property type="match status" value="1"/>
</dbReference>
<protein>
    <submittedName>
        <fullName evidence="3">Histone-like nucleoid-structuring protein, MvaT/MvaU family</fullName>
    </submittedName>
</protein>
<keyword evidence="1" id="KW-0175">Coiled coil</keyword>
<dbReference type="CDD" id="cd16170">
    <property type="entry name" value="MvaT_DBD"/>
    <property type="match status" value="1"/>
</dbReference>
<dbReference type="Pfam" id="PF22055">
    <property type="entry name" value="MvaT_DBD"/>
    <property type="match status" value="1"/>
</dbReference>